<evidence type="ECO:0000313" key="1">
    <source>
        <dbReference type="EMBL" id="GAA5160712.1"/>
    </source>
</evidence>
<gene>
    <name evidence="1" type="ORF">GCM10023321_43840</name>
</gene>
<protein>
    <recommendedName>
        <fullName evidence="3">2'-5' RNA ligase</fullName>
    </recommendedName>
</protein>
<organism evidence="1 2">
    <name type="scientific">Pseudonocardia eucalypti</name>
    <dbReference type="NCBI Taxonomy" id="648755"/>
    <lineage>
        <taxon>Bacteria</taxon>
        <taxon>Bacillati</taxon>
        <taxon>Actinomycetota</taxon>
        <taxon>Actinomycetes</taxon>
        <taxon>Pseudonocardiales</taxon>
        <taxon>Pseudonocardiaceae</taxon>
        <taxon>Pseudonocardia</taxon>
    </lineage>
</organism>
<evidence type="ECO:0000313" key="2">
    <source>
        <dbReference type="Proteomes" id="UP001428817"/>
    </source>
</evidence>
<dbReference type="EMBL" id="BAABJP010000021">
    <property type="protein sequence ID" value="GAA5160712.1"/>
    <property type="molecule type" value="Genomic_DNA"/>
</dbReference>
<dbReference type="Gene3D" id="3.90.1140.10">
    <property type="entry name" value="Cyclic phosphodiesterase"/>
    <property type="match status" value="1"/>
</dbReference>
<reference evidence="2" key="1">
    <citation type="journal article" date="2019" name="Int. J. Syst. Evol. Microbiol.">
        <title>The Global Catalogue of Microorganisms (GCM) 10K type strain sequencing project: providing services to taxonomists for standard genome sequencing and annotation.</title>
        <authorList>
            <consortium name="The Broad Institute Genomics Platform"/>
            <consortium name="The Broad Institute Genome Sequencing Center for Infectious Disease"/>
            <person name="Wu L."/>
            <person name="Ma J."/>
        </authorList>
    </citation>
    <scope>NUCLEOTIDE SEQUENCE [LARGE SCALE GENOMIC DNA]</scope>
    <source>
        <strain evidence="2">JCM 18303</strain>
    </source>
</reference>
<accession>A0ABP9QES9</accession>
<keyword evidence="2" id="KW-1185">Reference proteome</keyword>
<name>A0ABP9QES9_9PSEU</name>
<dbReference type="InterPro" id="IPR009097">
    <property type="entry name" value="Cyclic_Pdiesterase"/>
</dbReference>
<dbReference type="Pfam" id="PF13563">
    <property type="entry name" value="2_5_RNA_ligase2"/>
    <property type="match status" value="1"/>
</dbReference>
<evidence type="ECO:0008006" key="3">
    <source>
        <dbReference type="Google" id="ProtNLM"/>
    </source>
</evidence>
<dbReference type="SUPFAM" id="SSF55144">
    <property type="entry name" value="LigT-like"/>
    <property type="match status" value="1"/>
</dbReference>
<dbReference type="Proteomes" id="UP001428817">
    <property type="component" value="Unassembled WGS sequence"/>
</dbReference>
<sequence>MTANDAPRLKNHWWSRPGWHPGRIMYTWHITFEHATELHEHVRAYQAALTLPDLQLIPPRWLHLTVQGLGYTDEVGADLLDRSGIAVAEALQRVPPFDLSFGRPDIRGEAIAMAPRPAEPLQEVWRTIRQAIAEVTGEGAVHTGPEQANGFRPHVSVAYSSADHDAEPYAQALDSVRQPVTTTHVNAVSLIRQERLLAPHWLYRWTTAAVAPLND</sequence>
<proteinExistence type="predicted"/>
<dbReference type="RefSeq" id="WP_185063626.1">
    <property type="nucleotide sequence ID" value="NZ_BAABJP010000021.1"/>
</dbReference>
<comment type="caution">
    <text evidence="1">The sequence shown here is derived from an EMBL/GenBank/DDBJ whole genome shotgun (WGS) entry which is preliminary data.</text>
</comment>